<organism evidence="1">
    <name type="scientific">Arundo donax</name>
    <name type="common">Giant reed</name>
    <name type="synonym">Donax arundinaceus</name>
    <dbReference type="NCBI Taxonomy" id="35708"/>
    <lineage>
        <taxon>Eukaryota</taxon>
        <taxon>Viridiplantae</taxon>
        <taxon>Streptophyta</taxon>
        <taxon>Embryophyta</taxon>
        <taxon>Tracheophyta</taxon>
        <taxon>Spermatophyta</taxon>
        <taxon>Magnoliopsida</taxon>
        <taxon>Liliopsida</taxon>
        <taxon>Poales</taxon>
        <taxon>Poaceae</taxon>
        <taxon>PACMAD clade</taxon>
        <taxon>Arundinoideae</taxon>
        <taxon>Arundineae</taxon>
        <taxon>Arundo</taxon>
    </lineage>
</organism>
<proteinExistence type="predicted"/>
<dbReference type="EMBL" id="GBRH01245742">
    <property type="protein sequence ID" value="JAD52153.1"/>
    <property type="molecule type" value="Transcribed_RNA"/>
</dbReference>
<protein>
    <submittedName>
        <fullName evidence="1">Uncharacterized protein</fullName>
    </submittedName>
</protein>
<accession>A0A0A9AQM4</accession>
<evidence type="ECO:0000313" key="1">
    <source>
        <dbReference type="EMBL" id="JAD52153.1"/>
    </source>
</evidence>
<sequence>MQKLKPGWRRYLLNTSHTKSMLKEDLRVQTSNLLN</sequence>
<reference evidence="1" key="1">
    <citation type="submission" date="2014-09" db="EMBL/GenBank/DDBJ databases">
        <authorList>
            <person name="Magalhaes I.L.F."/>
            <person name="Oliveira U."/>
            <person name="Santos F.R."/>
            <person name="Vidigal T.H.D.A."/>
            <person name="Brescovit A.D."/>
            <person name="Santos A.J."/>
        </authorList>
    </citation>
    <scope>NUCLEOTIDE SEQUENCE</scope>
    <source>
        <tissue evidence="1">Shoot tissue taken approximately 20 cm above the soil surface</tissue>
    </source>
</reference>
<dbReference type="AlphaFoldDB" id="A0A0A9AQM4"/>
<name>A0A0A9AQM4_ARUDO</name>
<reference evidence="1" key="2">
    <citation type="journal article" date="2015" name="Data Brief">
        <title>Shoot transcriptome of the giant reed, Arundo donax.</title>
        <authorList>
            <person name="Barrero R.A."/>
            <person name="Guerrero F.D."/>
            <person name="Moolhuijzen P."/>
            <person name="Goolsby J.A."/>
            <person name="Tidwell J."/>
            <person name="Bellgard S.E."/>
            <person name="Bellgard M.I."/>
        </authorList>
    </citation>
    <scope>NUCLEOTIDE SEQUENCE</scope>
    <source>
        <tissue evidence="1">Shoot tissue taken approximately 20 cm above the soil surface</tissue>
    </source>
</reference>